<evidence type="ECO:0000313" key="2">
    <source>
        <dbReference type="EMBL" id="RDI62813.1"/>
    </source>
</evidence>
<feature type="signal peptide" evidence="1">
    <location>
        <begin position="1"/>
        <end position="23"/>
    </location>
</feature>
<feature type="chain" id="PRO_5016787689" evidence="1">
    <location>
        <begin position="24"/>
        <end position="448"/>
    </location>
</feature>
<dbReference type="STRING" id="1210086.GCA_001613105_05310"/>
<dbReference type="PROSITE" id="PS51257">
    <property type="entry name" value="PROKAR_LIPOPROTEIN"/>
    <property type="match status" value="1"/>
</dbReference>
<dbReference type="Pfam" id="PF01547">
    <property type="entry name" value="SBP_bac_1"/>
    <property type="match status" value="1"/>
</dbReference>
<proteinExistence type="predicted"/>
<gene>
    <name evidence="2" type="ORF">DFR76_112131</name>
</gene>
<dbReference type="SUPFAM" id="SSF53850">
    <property type="entry name" value="Periplasmic binding protein-like II"/>
    <property type="match status" value="1"/>
</dbReference>
<dbReference type="InterPro" id="IPR050490">
    <property type="entry name" value="Bact_solute-bd_prot1"/>
</dbReference>
<dbReference type="InterPro" id="IPR006059">
    <property type="entry name" value="SBP"/>
</dbReference>
<keyword evidence="1" id="KW-0732">Signal</keyword>
<dbReference type="EMBL" id="QQBC01000012">
    <property type="protein sequence ID" value="RDI62813.1"/>
    <property type="molecule type" value="Genomic_DNA"/>
</dbReference>
<comment type="caution">
    <text evidence="2">The sequence shown here is derived from an EMBL/GenBank/DDBJ whole genome shotgun (WGS) entry which is preliminary data.</text>
</comment>
<name>A0A370HWC2_9NOCA</name>
<reference evidence="2 3" key="1">
    <citation type="submission" date="2018-07" db="EMBL/GenBank/DDBJ databases">
        <title>Genomic Encyclopedia of Type Strains, Phase IV (KMG-IV): sequencing the most valuable type-strain genomes for metagenomic binning, comparative biology and taxonomic classification.</title>
        <authorList>
            <person name="Goeker M."/>
        </authorList>
    </citation>
    <scope>NUCLEOTIDE SEQUENCE [LARGE SCALE GENOMIC DNA]</scope>
    <source>
        <strain evidence="2 3">DSM 44290</strain>
    </source>
</reference>
<dbReference type="CDD" id="cd13585">
    <property type="entry name" value="PBP2_TMBP_like"/>
    <property type="match status" value="1"/>
</dbReference>
<sequence length="448" mass="48370">MNMRTAAALAITALLTLTGCAGAGSLTGGGGTTVTIAMVSNSQMRDAISLSHEFERDNPGIHLKFVSLSENEARAKITSSVATGGGEFDVVMISNYETPQWAANGWLVNLSDHARATPGYDEADFIPSLRKSLSYQGNMYSVPFYGESSFLMYRKDLFAEAGLAMPDQPTWDQVARFAAKLDDPDRGRSGICLRGKPGWGEALAPLDTVINTFGGRWFDENWNAQLTSPEVVRAVRFYIDLVRAHGEPGAATSGFGECATQLSQGNTAMWYDATSAVSVLEDPASSKVVGKIGYVLAPVASKPNSGWLYTWSLGIPKSSPRPDAAWKFISWMTGKPYIRMVGERLGWSHVPPGSRVSTYEIPEYKEASRAYGPLTLAAMRGVDPEHPTLQPVPYTGIQFLTIPEFQDLGTRVSQQISAAIAGRVGVGAALDQAQQYADVVGRSYRGNQ</sequence>
<keyword evidence="3" id="KW-1185">Reference proteome</keyword>
<evidence type="ECO:0000313" key="3">
    <source>
        <dbReference type="Proteomes" id="UP000254869"/>
    </source>
</evidence>
<dbReference type="PANTHER" id="PTHR43649">
    <property type="entry name" value="ARABINOSE-BINDING PROTEIN-RELATED"/>
    <property type="match status" value="1"/>
</dbReference>
<dbReference type="Gene3D" id="3.40.190.10">
    <property type="entry name" value="Periplasmic binding protein-like II"/>
    <property type="match status" value="2"/>
</dbReference>
<accession>A0A370HWC2</accession>
<protein>
    <submittedName>
        <fullName evidence="2">Carbohydrate ABC transporter substrate-binding protein (CUT1 family)</fullName>
    </submittedName>
</protein>
<organism evidence="2 3">
    <name type="scientific">Nocardia pseudobrasiliensis</name>
    <dbReference type="NCBI Taxonomy" id="45979"/>
    <lineage>
        <taxon>Bacteria</taxon>
        <taxon>Bacillati</taxon>
        <taxon>Actinomycetota</taxon>
        <taxon>Actinomycetes</taxon>
        <taxon>Mycobacteriales</taxon>
        <taxon>Nocardiaceae</taxon>
        <taxon>Nocardia</taxon>
    </lineage>
</organism>
<evidence type="ECO:0000256" key="1">
    <source>
        <dbReference type="SAM" id="SignalP"/>
    </source>
</evidence>
<dbReference type="Proteomes" id="UP000254869">
    <property type="component" value="Unassembled WGS sequence"/>
</dbReference>
<dbReference type="AlphaFoldDB" id="A0A370HWC2"/>
<dbReference type="PANTHER" id="PTHR43649:SF12">
    <property type="entry name" value="DIACETYLCHITOBIOSE BINDING PROTEIN DASA"/>
    <property type="match status" value="1"/>
</dbReference>